<keyword evidence="1" id="KW-0479">Metal-binding</keyword>
<dbReference type="InterPro" id="IPR001138">
    <property type="entry name" value="Zn2Cys6_DnaBD"/>
</dbReference>
<dbReference type="InterPro" id="IPR051127">
    <property type="entry name" value="Fungal_SecMet_Regulators"/>
</dbReference>
<dbReference type="SMART" id="SM00066">
    <property type="entry name" value="GAL4"/>
    <property type="match status" value="1"/>
</dbReference>
<evidence type="ECO:0000313" key="8">
    <source>
        <dbReference type="Proteomes" id="UP000054321"/>
    </source>
</evidence>
<keyword evidence="2" id="KW-0805">Transcription regulation</keyword>
<reference evidence="7 8" key="1">
    <citation type="submission" date="2014-04" db="EMBL/GenBank/DDBJ databases">
        <authorList>
            <consortium name="DOE Joint Genome Institute"/>
            <person name="Kuo A."/>
            <person name="Martino E."/>
            <person name="Perotto S."/>
            <person name="Kohler A."/>
            <person name="Nagy L.G."/>
            <person name="Floudas D."/>
            <person name="Copeland A."/>
            <person name="Barry K.W."/>
            <person name="Cichocki N."/>
            <person name="Veneault-Fourrey C."/>
            <person name="LaButti K."/>
            <person name="Lindquist E.A."/>
            <person name="Lipzen A."/>
            <person name="Lundell T."/>
            <person name="Morin E."/>
            <person name="Murat C."/>
            <person name="Sun H."/>
            <person name="Tunlid A."/>
            <person name="Henrissat B."/>
            <person name="Grigoriev I.V."/>
            <person name="Hibbett D.S."/>
            <person name="Martin F."/>
            <person name="Nordberg H.P."/>
            <person name="Cantor M.N."/>
            <person name="Hua S.X."/>
        </authorList>
    </citation>
    <scope>NUCLEOTIDE SEQUENCE [LARGE SCALE GENOMIC DNA]</scope>
    <source>
        <strain evidence="7 8">Zn</strain>
    </source>
</reference>
<feature type="domain" description="Zn(2)-C6 fungal-type" evidence="6">
    <location>
        <begin position="22"/>
        <end position="51"/>
    </location>
</feature>
<dbReference type="EMBL" id="KN832874">
    <property type="protein sequence ID" value="KIN03050.1"/>
    <property type="molecule type" value="Genomic_DNA"/>
</dbReference>
<keyword evidence="5" id="KW-0175">Coiled coil</keyword>
<evidence type="ECO:0000259" key="6">
    <source>
        <dbReference type="PROSITE" id="PS50048"/>
    </source>
</evidence>
<dbReference type="GO" id="GO:0008270">
    <property type="term" value="F:zinc ion binding"/>
    <property type="evidence" value="ECO:0007669"/>
    <property type="project" value="InterPro"/>
</dbReference>
<name>A0A0C3HJ06_OIDMZ</name>
<evidence type="ECO:0000256" key="3">
    <source>
        <dbReference type="ARBA" id="ARBA00023163"/>
    </source>
</evidence>
<dbReference type="GO" id="GO:0005634">
    <property type="term" value="C:nucleus"/>
    <property type="evidence" value="ECO:0007669"/>
    <property type="project" value="TreeGrafter"/>
</dbReference>
<protein>
    <recommendedName>
        <fullName evidence="6">Zn(2)-C6 fungal-type domain-containing protein</fullName>
    </recommendedName>
</protein>
<keyword evidence="3" id="KW-0804">Transcription</keyword>
<dbReference type="PROSITE" id="PS50048">
    <property type="entry name" value="ZN2_CY6_FUNGAL_2"/>
    <property type="match status" value="1"/>
</dbReference>
<reference evidence="8" key="2">
    <citation type="submission" date="2015-01" db="EMBL/GenBank/DDBJ databases">
        <title>Evolutionary Origins and Diversification of the Mycorrhizal Mutualists.</title>
        <authorList>
            <consortium name="DOE Joint Genome Institute"/>
            <consortium name="Mycorrhizal Genomics Consortium"/>
            <person name="Kohler A."/>
            <person name="Kuo A."/>
            <person name="Nagy L.G."/>
            <person name="Floudas D."/>
            <person name="Copeland A."/>
            <person name="Barry K.W."/>
            <person name="Cichocki N."/>
            <person name="Veneault-Fourrey C."/>
            <person name="LaButti K."/>
            <person name="Lindquist E.A."/>
            <person name="Lipzen A."/>
            <person name="Lundell T."/>
            <person name="Morin E."/>
            <person name="Murat C."/>
            <person name="Riley R."/>
            <person name="Ohm R."/>
            <person name="Sun H."/>
            <person name="Tunlid A."/>
            <person name="Henrissat B."/>
            <person name="Grigoriev I.V."/>
            <person name="Hibbett D.S."/>
            <person name="Martin F."/>
        </authorList>
    </citation>
    <scope>NUCLEOTIDE SEQUENCE [LARGE SCALE GENOMIC DNA]</scope>
    <source>
        <strain evidence="8">Zn</strain>
    </source>
</reference>
<evidence type="ECO:0000256" key="1">
    <source>
        <dbReference type="ARBA" id="ARBA00022723"/>
    </source>
</evidence>
<evidence type="ECO:0000256" key="4">
    <source>
        <dbReference type="ARBA" id="ARBA00023242"/>
    </source>
</evidence>
<dbReference type="AlphaFoldDB" id="A0A0C3HJ06"/>
<dbReference type="SUPFAM" id="SSF57701">
    <property type="entry name" value="Zn2/Cys6 DNA-binding domain"/>
    <property type="match status" value="1"/>
</dbReference>
<dbReference type="Pfam" id="PF04082">
    <property type="entry name" value="Fungal_trans"/>
    <property type="match status" value="1"/>
</dbReference>
<dbReference type="CDD" id="cd00067">
    <property type="entry name" value="GAL4"/>
    <property type="match status" value="1"/>
</dbReference>
<dbReference type="Gene3D" id="4.10.240.10">
    <property type="entry name" value="Zn(2)-C6 fungal-type DNA-binding domain"/>
    <property type="match status" value="1"/>
</dbReference>
<organism evidence="7 8">
    <name type="scientific">Oidiodendron maius (strain Zn)</name>
    <dbReference type="NCBI Taxonomy" id="913774"/>
    <lineage>
        <taxon>Eukaryota</taxon>
        <taxon>Fungi</taxon>
        <taxon>Dikarya</taxon>
        <taxon>Ascomycota</taxon>
        <taxon>Pezizomycotina</taxon>
        <taxon>Leotiomycetes</taxon>
        <taxon>Leotiomycetes incertae sedis</taxon>
        <taxon>Myxotrichaceae</taxon>
        <taxon>Oidiodendron</taxon>
    </lineage>
</organism>
<dbReference type="InterPro" id="IPR007219">
    <property type="entry name" value="XnlR_reg_dom"/>
</dbReference>
<evidence type="ECO:0000256" key="5">
    <source>
        <dbReference type="SAM" id="Coils"/>
    </source>
</evidence>
<accession>A0A0C3HJ06</accession>
<keyword evidence="4" id="KW-0539">Nucleus</keyword>
<dbReference type="HOGENOM" id="CLU_016509_1_0_1"/>
<dbReference type="PANTHER" id="PTHR47424:SF12">
    <property type="entry name" value="TRANSCRIPTION FACTOR ASQA"/>
    <property type="match status" value="1"/>
</dbReference>
<dbReference type="GO" id="GO:0000435">
    <property type="term" value="P:positive regulation of transcription from RNA polymerase II promoter by galactose"/>
    <property type="evidence" value="ECO:0007669"/>
    <property type="project" value="TreeGrafter"/>
</dbReference>
<dbReference type="GO" id="GO:0000981">
    <property type="term" value="F:DNA-binding transcription factor activity, RNA polymerase II-specific"/>
    <property type="evidence" value="ECO:0007669"/>
    <property type="project" value="InterPro"/>
</dbReference>
<evidence type="ECO:0000256" key="2">
    <source>
        <dbReference type="ARBA" id="ARBA00023015"/>
    </source>
</evidence>
<gene>
    <name evidence="7" type="ORF">OIDMADRAFT_160603</name>
</gene>
<sequence>MAENSVSASPRARLKRAQVVRACDSCRQHRIKCDSSIPCSNCKTRGGRCSNIAVKSTTLPHAYREIERLRHKVQELERELQQERNTSSFRLSRRLPPSTTLTYLGLCSFDAIDSSCGNPHSLGDGIRIRTSRSVNETWYGASSLFYFIGRISSFLSSNFQQTHSSDQMLDLNPATRLLDSRIHVVGRQSTHHTKDKEPVSPAEECYLSPMQEEYFLDLYWHSYHTSLFPILNETKFKEYYRSLWTACGTARNPSALADIVVAMAMQYGISMLPATKQQLNVDNYNDATVAGRWYYLRCQRLLAYELECPTISTLQCQLLCAVYLCCGTFQNMADNACSTAVRTAYMLGLHLDPPDSMPQQERDKFGMKLGRPFLLHLSNDSPGLPGHHLHAAMQSGSNFAPLGNNLTWLSFNLEHTKLFLAARAAYTALYGKDLNLYNGQRLWNDPSVLEIRAESISSYMEKLEEWAVSVPNALQTKRKTSARPFSTVISDLDIEQFAPLWLQRQRILLELMYHNLCTNLYRLFISFDPMPMSTLAEQNAINCAQHAMALTHITQQVLSSTSILAGWHEAFQWQWNAAMTLVGFVLAYPRGTSTAAAWKTIDLSVGIFDTFGNSFAVARSAASIVRKLSTKISFLIKRGVEKQATAEINMRADLVEPATNLGLDSLISADPTIETPGECGIYFNEVTTAQLQDVFNTAFDVDQWADLNKLWPNTCEGLLDD</sequence>
<proteinExistence type="predicted"/>
<dbReference type="Pfam" id="PF00172">
    <property type="entry name" value="Zn_clus"/>
    <property type="match status" value="1"/>
</dbReference>
<dbReference type="GO" id="GO:0000978">
    <property type="term" value="F:RNA polymerase II cis-regulatory region sequence-specific DNA binding"/>
    <property type="evidence" value="ECO:0007669"/>
    <property type="project" value="TreeGrafter"/>
</dbReference>
<feature type="coiled-coil region" evidence="5">
    <location>
        <begin position="59"/>
        <end position="86"/>
    </location>
</feature>
<dbReference type="PROSITE" id="PS00463">
    <property type="entry name" value="ZN2_CY6_FUNGAL_1"/>
    <property type="match status" value="1"/>
</dbReference>
<dbReference type="OrthoDB" id="2283488at2759"/>
<dbReference type="InParanoid" id="A0A0C3HJ06"/>
<evidence type="ECO:0000313" key="7">
    <source>
        <dbReference type="EMBL" id="KIN03050.1"/>
    </source>
</evidence>
<keyword evidence="8" id="KW-1185">Reference proteome</keyword>
<dbReference type="GO" id="GO:0006351">
    <property type="term" value="P:DNA-templated transcription"/>
    <property type="evidence" value="ECO:0007669"/>
    <property type="project" value="InterPro"/>
</dbReference>
<dbReference type="CDD" id="cd12148">
    <property type="entry name" value="fungal_TF_MHR"/>
    <property type="match status" value="1"/>
</dbReference>
<dbReference type="Proteomes" id="UP000054321">
    <property type="component" value="Unassembled WGS sequence"/>
</dbReference>
<dbReference type="InterPro" id="IPR036864">
    <property type="entry name" value="Zn2-C6_fun-type_DNA-bd_sf"/>
</dbReference>
<dbReference type="PANTHER" id="PTHR47424">
    <property type="entry name" value="REGULATORY PROTEIN GAL4"/>
    <property type="match status" value="1"/>
</dbReference>